<evidence type="ECO:0000259" key="1">
    <source>
        <dbReference type="Pfam" id="PF12680"/>
    </source>
</evidence>
<dbReference type="InterPro" id="IPR037401">
    <property type="entry name" value="SnoaL-like"/>
</dbReference>
<dbReference type="Proteomes" id="UP000552700">
    <property type="component" value="Unassembled WGS sequence"/>
</dbReference>
<dbReference type="InterPro" id="IPR032710">
    <property type="entry name" value="NTF2-like_dom_sf"/>
</dbReference>
<name>A0A841J0C6_9SPHN</name>
<accession>A0A841J0C6</accession>
<dbReference type="AlphaFoldDB" id="A0A841J0C6"/>
<protein>
    <submittedName>
        <fullName evidence="2">Limonene-1,2-epoxide hydrolase</fullName>
    </submittedName>
</protein>
<dbReference type="GO" id="GO:0016787">
    <property type="term" value="F:hydrolase activity"/>
    <property type="evidence" value="ECO:0007669"/>
    <property type="project" value="UniProtKB-KW"/>
</dbReference>
<keyword evidence="3" id="KW-1185">Reference proteome</keyword>
<organism evidence="2 3">
    <name type="scientific">Sphingobium subterraneum</name>
    <dbReference type="NCBI Taxonomy" id="627688"/>
    <lineage>
        <taxon>Bacteria</taxon>
        <taxon>Pseudomonadati</taxon>
        <taxon>Pseudomonadota</taxon>
        <taxon>Alphaproteobacteria</taxon>
        <taxon>Sphingomonadales</taxon>
        <taxon>Sphingomonadaceae</taxon>
        <taxon>Sphingobium</taxon>
    </lineage>
</organism>
<proteinExistence type="predicted"/>
<dbReference type="Pfam" id="PF12680">
    <property type="entry name" value="SnoaL_2"/>
    <property type="match status" value="1"/>
</dbReference>
<keyword evidence="2" id="KW-0378">Hydrolase</keyword>
<sequence>MNKEKVTRFYADLDSSAALAAQYFAPDASFRFCNLSPIVGRENIASFLQGFFDTISGTVHSVENHDVTEGGSTLVELRVTFVRKDDTTLEGPGAVIFEENEDGIRDYRVYGDYSTL</sequence>
<evidence type="ECO:0000313" key="2">
    <source>
        <dbReference type="EMBL" id="MBB6122976.1"/>
    </source>
</evidence>
<feature type="domain" description="SnoaL-like" evidence="1">
    <location>
        <begin position="8"/>
        <end position="103"/>
    </location>
</feature>
<reference evidence="2 3" key="1">
    <citation type="submission" date="2020-08" db="EMBL/GenBank/DDBJ databases">
        <title>Genomic Encyclopedia of Type Strains, Phase IV (KMG-IV): sequencing the most valuable type-strain genomes for metagenomic binning, comparative biology and taxonomic classification.</title>
        <authorList>
            <person name="Goeker M."/>
        </authorList>
    </citation>
    <scope>NUCLEOTIDE SEQUENCE [LARGE SCALE GENOMIC DNA]</scope>
    <source>
        <strain evidence="2 3">DSM 102255</strain>
    </source>
</reference>
<gene>
    <name evidence="2" type="ORF">FHS92_000683</name>
</gene>
<dbReference type="SUPFAM" id="SSF54427">
    <property type="entry name" value="NTF2-like"/>
    <property type="match status" value="1"/>
</dbReference>
<dbReference type="EMBL" id="JACIJP010000001">
    <property type="protein sequence ID" value="MBB6122976.1"/>
    <property type="molecule type" value="Genomic_DNA"/>
</dbReference>
<comment type="caution">
    <text evidence="2">The sequence shown here is derived from an EMBL/GenBank/DDBJ whole genome shotgun (WGS) entry which is preliminary data.</text>
</comment>
<dbReference type="Gene3D" id="3.10.450.50">
    <property type="match status" value="1"/>
</dbReference>
<dbReference type="RefSeq" id="WP_184077519.1">
    <property type="nucleotide sequence ID" value="NZ_JACIJP010000001.1"/>
</dbReference>
<evidence type="ECO:0000313" key="3">
    <source>
        <dbReference type="Proteomes" id="UP000552700"/>
    </source>
</evidence>